<feature type="transmembrane region" description="Helical" evidence="5">
    <location>
        <begin position="20"/>
        <end position="39"/>
    </location>
</feature>
<feature type="domain" description="ABC-2 type transporter transmembrane" evidence="6">
    <location>
        <begin position="5"/>
        <end position="201"/>
    </location>
</feature>
<evidence type="ECO:0000256" key="3">
    <source>
        <dbReference type="ARBA" id="ARBA00022989"/>
    </source>
</evidence>
<evidence type="ECO:0000256" key="1">
    <source>
        <dbReference type="ARBA" id="ARBA00004141"/>
    </source>
</evidence>
<dbReference type="GeneID" id="31742174"/>
<keyword evidence="2 5" id="KW-0812">Transmembrane</keyword>
<dbReference type="Proteomes" id="UP000327236">
    <property type="component" value="Unassembled WGS sequence"/>
</dbReference>
<evidence type="ECO:0000313" key="7">
    <source>
        <dbReference type="EMBL" id="KAA9323775.1"/>
    </source>
</evidence>
<gene>
    <name evidence="8" type="ORF">AAC431_06120</name>
    <name evidence="7" type="ORF">F6H94_02100</name>
</gene>
<feature type="transmembrane region" description="Helical" evidence="5">
    <location>
        <begin position="164"/>
        <end position="186"/>
    </location>
</feature>
<keyword evidence="10" id="KW-1185">Reference proteome</keyword>
<dbReference type="OrthoDB" id="2166220at2"/>
<name>A0A5N1IDT3_LACJE</name>
<dbReference type="Pfam" id="PF01061">
    <property type="entry name" value="ABC2_membrane"/>
    <property type="match status" value="1"/>
</dbReference>
<evidence type="ECO:0000313" key="10">
    <source>
        <dbReference type="Proteomes" id="UP001385848"/>
    </source>
</evidence>
<organism evidence="7 9">
    <name type="scientific">Lactobacillus jensenii</name>
    <dbReference type="NCBI Taxonomy" id="109790"/>
    <lineage>
        <taxon>Bacteria</taxon>
        <taxon>Bacillati</taxon>
        <taxon>Bacillota</taxon>
        <taxon>Bacilli</taxon>
        <taxon>Lactobacillales</taxon>
        <taxon>Lactobacillaceae</taxon>
        <taxon>Lactobacillus</taxon>
    </lineage>
</organism>
<proteinExistence type="predicted"/>
<dbReference type="Proteomes" id="UP001385848">
    <property type="component" value="Unassembled WGS sequence"/>
</dbReference>
<reference evidence="8 10" key="2">
    <citation type="submission" date="2024-04" db="EMBL/GenBank/DDBJ databases">
        <title>Three lactobacilli isolated from voided urine samples from females with type 2 diabetes.</title>
        <authorList>
            <person name="Kula A."/>
            <person name="Stegman N."/>
            <person name="Putonti C."/>
        </authorList>
    </citation>
    <scope>NUCLEOTIDE SEQUENCE [LARGE SCALE GENOMIC DNA]</scope>
    <source>
        <strain evidence="8 10">1855</strain>
    </source>
</reference>
<feature type="transmembrane region" description="Helical" evidence="5">
    <location>
        <begin position="51"/>
        <end position="72"/>
    </location>
</feature>
<dbReference type="RefSeq" id="WP_006588330.1">
    <property type="nucleotide sequence ID" value="NZ_CATOUV010000001.1"/>
</dbReference>
<comment type="caution">
    <text evidence="7">The sequence shown here is derived from an EMBL/GenBank/DDBJ whole genome shotgun (WGS) entry which is preliminary data.</text>
</comment>
<evidence type="ECO:0000259" key="6">
    <source>
        <dbReference type="Pfam" id="PF01061"/>
    </source>
</evidence>
<protein>
    <submittedName>
        <fullName evidence="7 8">ABC transporter permease</fullName>
    </submittedName>
</protein>
<evidence type="ECO:0000256" key="4">
    <source>
        <dbReference type="ARBA" id="ARBA00023136"/>
    </source>
</evidence>
<keyword evidence="3 5" id="KW-1133">Transmembrane helix</keyword>
<evidence type="ECO:0000256" key="2">
    <source>
        <dbReference type="ARBA" id="ARBA00022692"/>
    </source>
</evidence>
<dbReference type="AlphaFoldDB" id="A0A5N1IDT3"/>
<comment type="subcellular location">
    <subcellularLocation>
        <location evidence="1">Membrane</location>
        <topology evidence="1">Multi-pass membrane protein</topology>
    </subcellularLocation>
</comment>
<evidence type="ECO:0000256" key="5">
    <source>
        <dbReference type="SAM" id="Phobius"/>
    </source>
</evidence>
<dbReference type="EMBL" id="JBBVUL010000011">
    <property type="protein sequence ID" value="MEL0565497.1"/>
    <property type="molecule type" value="Genomic_DNA"/>
</dbReference>
<sequence length="245" mass="27572">MLRFINLVKFQLKLYVKNSYFVMLVITTTATMELYQYLAHYVNQTYTGQEWLIAGIMGTWASCTTSAGALAYQRWQGTLPYLLNSGISRELVLLATLSPAAIYGLVAFPLAGVLAIVLGIPVANLDWQLGLGIVILWLTATVLSYFISLLFILTRNAMAYEELVLTPILLLSGLLTIPSFALPYLKPVQMLSPLTLPIKLIYQEKINLELILTYLLVTIFFVYISKILTKFVIKRAFKENRLGVF</sequence>
<dbReference type="EMBL" id="VYWW01000006">
    <property type="protein sequence ID" value="KAA9323775.1"/>
    <property type="molecule type" value="Genomic_DNA"/>
</dbReference>
<evidence type="ECO:0000313" key="8">
    <source>
        <dbReference type="EMBL" id="MEL0565497.1"/>
    </source>
</evidence>
<evidence type="ECO:0000313" key="9">
    <source>
        <dbReference type="Proteomes" id="UP000327236"/>
    </source>
</evidence>
<keyword evidence="4 5" id="KW-0472">Membrane</keyword>
<accession>A0A5N1IDT3</accession>
<dbReference type="InterPro" id="IPR013525">
    <property type="entry name" value="ABC2_TM"/>
</dbReference>
<dbReference type="GO" id="GO:0140359">
    <property type="term" value="F:ABC-type transporter activity"/>
    <property type="evidence" value="ECO:0007669"/>
    <property type="project" value="InterPro"/>
</dbReference>
<dbReference type="KEGG" id="lje:BUE77_00490"/>
<reference evidence="7 9" key="1">
    <citation type="submission" date="2019-09" db="EMBL/GenBank/DDBJ databases">
        <title>Draft genome sequence assemblies of isolates from the urinary tract.</title>
        <authorList>
            <person name="Mores C.R."/>
            <person name="Putonti C."/>
            <person name="Wolfe A.J."/>
        </authorList>
    </citation>
    <scope>NUCLEOTIDE SEQUENCE [LARGE SCALE GENOMIC DNA]</scope>
    <source>
        <strain evidence="7 9">UMB246</strain>
    </source>
</reference>
<feature type="transmembrane region" description="Helical" evidence="5">
    <location>
        <begin position="206"/>
        <end position="225"/>
    </location>
</feature>
<feature type="transmembrane region" description="Helical" evidence="5">
    <location>
        <begin position="129"/>
        <end position="152"/>
    </location>
</feature>
<feature type="transmembrane region" description="Helical" evidence="5">
    <location>
        <begin position="92"/>
        <end position="123"/>
    </location>
</feature>
<dbReference type="GO" id="GO:0016020">
    <property type="term" value="C:membrane"/>
    <property type="evidence" value="ECO:0007669"/>
    <property type="project" value="UniProtKB-SubCell"/>
</dbReference>